<dbReference type="InterPro" id="IPR050373">
    <property type="entry name" value="Fibrinogen_C-term_domain"/>
</dbReference>
<dbReference type="NCBIfam" id="NF040941">
    <property type="entry name" value="GGGWT_bact"/>
    <property type="match status" value="1"/>
</dbReference>
<dbReference type="Gene3D" id="3.90.215.10">
    <property type="entry name" value="Gamma Fibrinogen, chain A, domain 1"/>
    <property type="match status" value="1"/>
</dbReference>
<dbReference type="SUPFAM" id="SSF56496">
    <property type="entry name" value="Fibrinogen C-terminal domain-like"/>
    <property type="match status" value="1"/>
</dbReference>
<dbReference type="GO" id="GO:0005615">
    <property type="term" value="C:extracellular space"/>
    <property type="evidence" value="ECO:0007669"/>
    <property type="project" value="TreeGrafter"/>
</dbReference>
<accession>A0A9Q1BP00</accession>
<dbReference type="OrthoDB" id="6145874at2759"/>
<gene>
    <name evidence="3" type="ORF">HOLleu_26531</name>
</gene>
<evidence type="ECO:0000313" key="3">
    <source>
        <dbReference type="EMBL" id="KAJ8030197.1"/>
    </source>
</evidence>
<organism evidence="3 4">
    <name type="scientific">Holothuria leucospilota</name>
    <name type="common">Black long sea cucumber</name>
    <name type="synonym">Mertensiothuria leucospilota</name>
    <dbReference type="NCBI Taxonomy" id="206669"/>
    <lineage>
        <taxon>Eukaryota</taxon>
        <taxon>Metazoa</taxon>
        <taxon>Echinodermata</taxon>
        <taxon>Eleutherozoa</taxon>
        <taxon>Echinozoa</taxon>
        <taxon>Holothuroidea</taxon>
        <taxon>Aspidochirotacea</taxon>
        <taxon>Aspidochirotida</taxon>
        <taxon>Holothuriidae</taxon>
        <taxon>Holothuria</taxon>
    </lineage>
</organism>
<dbReference type="InterPro" id="IPR036056">
    <property type="entry name" value="Fibrinogen-like_C"/>
</dbReference>
<dbReference type="PANTHER" id="PTHR19143:SF458">
    <property type="entry name" value="FIBRINOGEN C-TERMINAL DOMAIN-CONTAINING PROTEIN-RELATED"/>
    <property type="match status" value="1"/>
</dbReference>
<dbReference type="Pfam" id="PF00147">
    <property type="entry name" value="Fibrinogen_C"/>
    <property type="match status" value="1"/>
</dbReference>
<feature type="domain" description="Fibrinogen C-terminal" evidence="2">
    <location>
        <begin position="48"/>
        <end position="271"/>
    </location>
</feature>
<keyword evidence="1" id="KW-0732">Signal</keyword>
<keyword evidence="4" id="KW-1185">Reference proteome</keyword>
<dbReference type="SMART" id="SM00186">
    <property type="entry name" value="FBG"/>
    <property type="match status" value="1"/>
</dbReference>
<sequence>MKCAFLLACVVGLFVSDIAANISELRNAEISSRKQTTTQEKGGTYVFYQHPQYPRDCSEVYNQCEGRSPDGVYLIKPEDFLKPFEVFCNNSIDGGGWTVFQRRLDGSVDFNRSWTEYKNGFGFLRREFWLGNGKIAYLTNQKTYELRIDLNNVNGEPYFAKYNLFRISDERTKYRLVGLGNYNSNSTTTYDAMDTSRNQYFTTYDQENDAHTDFHCARLHHGGWWYYMCSQARLNSLYQSKSAPDITIVWANLPGGRNQLKYTEMKIRPLT</sequence>
<dbReference type="CDD" id="cd00087">
    <property type="entry name" value="FReD"/>
    <property type="match status" value="1"/>
</dbReference>
<protein>
    <submittedName>
        <fullName evidence="3">Fibrinogen-like protein A</fullName>
    </submittedName>
</protein>
<reference evidence="3" key="1">
    <citation type="submission" date="2021-10" db="EMBL/GenBank/DDBJ databases">
        <title>Tropical sea cucumber genome reveals ecological adaptation and Cuvierian tubules defense mechanism.</title>
        <authorList>
            <person name="Chen T."/>
        </authorList>
    </citation>
    <scope>NUCLEOTIDE SEQUENCE</scope>
    <source>
        <strain evidence="3">Nanhai2018</strain>
        <tissue evidence="3">Muscle</tissue>
    </source>
</reference>
<proteinExistence type="predicted"/>
<dbReference type="InterPro" id="IPR014716">
    <property type="entry name" value="Fibrinogen_a/b/g_C_1"/>
</dbReference>
<evidence type="ECO:0000313" key="4">
    <source>
        <dbReference type="Proteomes" id="UP001152320"/>
    </source>
</evidence>
<feature type="signal peptide" evidence="1">
    <location>
        <begin position="1"/>
        <end position="20"/>
    </location>
</feature>
<evidence type="ECO:0000256" key="1">
    <source>
        <dbReference type="SAM" id="SignalP"/>
    </source>
</evidence>
<dbReference type="Proteomes" id="UP001152320">
    <property type="component" value="Chromosome 13"/>
</dbReference>
<evidence type="ECO:0000259" key="2">
    <source>
        <dbReference type="PROSITE" id="PS51406"/>
    </source>
</evidence>
<dbReference type="AlphaFoldDB" id="A0A9Q1BP00"/>
<dbReference type="PANTHER" id="PTHR19143">
    <property type="entry name" value="FIBRINOGEN/TENASCIN/ANGIOPOEITIN"/>
    <property type="match status" value="1"/>
</dbReference>
<feature type="chain" id="PRO_5040246677" evidence="1">
    <location>
        <begin position="21"/>
        <end position="271"/>
    </location>
</feature>
<dbReference type="InterPro" id="IPR002181">
    <property type="entry name" value="Fibrinogen_a/b/g_C_dom"/>
</dbReference>
<name>A0A9Q1BP00_HOLLE</name>
<comment type="caution">
    <text evidence="3">The sequence shown here is derived from an EMBL/GenBank/DDBJ whole genome shotgun (WGS) entry which is preliminary data.</text>
</comment>
<dbReference type="EMBL" id="JAIZAY010000013">
    <property type="protein sequence ID" value="KAJ8030197.1"/>
    <property type="molecule type" value="Genomic_DNA"/>
</dbReference>
<dbReference type="PROSITE" id="PS51406">
    <property type="entry name" value="FIBRINOGEN_C_2"/>
    <property type="match status" value="1"/>
</dbReference>